<dbReference type="Pfam" id="PF00651">
    <property type="entry name" value="BTB"/>
    <property type="match status" value="1"/>
</dbReference>
<evidence type="ECO:0000313" key="2">
    <source>
        <dbReference type="EMBL" id="EXX75683.1"/>
    </source>
</evidence>
<dbReference type="Proteomes" id="UP000022910">
    <property type="component" value="Unassembled WGS sequence"/>
</dbReference>
<dbReference type="SUPFAM" id="SSF54695">
    <property type="entry name" value="POZ domain"/>
    <property type="match status" value="1"/>
</dbReference>
<reference evidence="2 3" key="1">
    <citation type="submission" date="2014-02" db="EMBL/GenBank/DDBJ databases">
        <title>Single nucleus genome sequencing reveals high similarity among nuclei of an endomycorrhizal fungus.</title>
        <authorList>
            <person name="Lin K."/>
            <person name="Geurts R."/>
            <person name="Zhang Z."/>
            <person name="Limpens E."/>
            <person name="Saunders D.G."/>
            <person name="Mu D."/>
            <person name="Pang E."/>
            <person name="Cao H."/>
            <person name="Cha H."/>
            <person name="Lin T."/>
            <person name="Zhou Q."/>
            <person name="Shang Y."/>
            <person name="Li Y."/>
            <person name="Ivanov S."/>
            <person name="Sharma T."/>
            <person name="Velzen R.V."/>
            <person name="Ruijter N.D."/>
            <person name="Aanen D.K."/>
            <person name="Win J."/>
            <person name="Kamoun S."/>
            <person name="Bisseling T."/>
            <person name="Huang S."/>
        </authorList>
    </citation>
    <scope>NUCLEOTIDE SEQUENCE [LARGE SCALE GENOMIC DNA]</scope>
    <source>
        <strain evidence="3">DAOM197198w</strain>
    </source>
</reference>
<feature type="domain" description="BTB" evidence="1">
    <location>
        <begin position="160"/>
        <end position="249"/>
    </location>
</feature>
<dbReference type="HOGENOM" id="CLU_040834_0_0_1"/>
<organism evidence="2 3">
    <name type="scientific">Rhizophagus irregularis (strain DAOM 197198w)</name>
    <name type="common">Glomus intraradices</name>
    <dbReference type="NCBI Taxonomy" id="1432141"/>
    <lineage>
        <taxon>Eukaryota</taxon>
        <taxon>Fungi</taxon>
        <taxon>Fungi incertae sedis</taxon>
        <taxon>Mucoromycota</taxon>
        <taxon>Glomeromycotina</taxon>
        <taxon>Glomeromycetes</taxon>
        <taxon>Glomerales</taxon>
        <taxon>Glomeraceae</taxon>
        <taxon>Rhizophagus</taxon>
    </lineage>
</organism>
<gene>
    <name evidence="2" type="ORF">RirG_039650</name>
</gene>
<evidence type="ECO:0000313" key="3">
    <source>
        <dbReference type="Proteomes" id="UP000022910"/>
    </source>
</evidence>
<keyword evidence="3" id="KW-1185">Reference proteome</keyword>
<proteinExistence type="predicted"/>
<dbReference type="SMART" id="SM00225">
    <property type="entry name" value="BTB"/>
    <property type="match status" value="1"/>
</dbReference>
<dbReference type="InterPro" id="IPR000210">
    <property type="entry name" value="BTB/POZ_dom"/>
</dbReference>
<dbReference type="AlphaFoldDB" id="A0A015N958"/>
<sequence>MSYRAGYCSFEYKLENVSKLTERVYSPPFATSTCRNWMLIFDPYTSDPKNYQILLCTILNKDEESKHFTDTFLPLKVILKTPSGDIIHEVSTNDKIFVKSGLFLVYNRPRSTLLNNIIINVQFSEVRFTKIPPKTTFGTKQVAENLVNAWSNELNKPDRGDVKFKVQGRAIYANSSILAMRSDYFEAMFEGEWMECNNKQRSQRSSTTNTKNEINENRYKYEIEITDFNYETVIAMLHFLYTDEADFKNYSLDNIWNLFSISDKYFVDDLRHRIKIHIINNLLNERNAAEMLFKYAWKWPDLKELIKNYNIQHFVKIRKTKGFRQIVASKSDYPMYHELLEELLLG</sequence>
<protein>
    <recommendedName>
        <fullName evidence="1">BTB domain-containing protein</fullName>
    </recommendedName>
</protein>
<dbReference type="Gene3D" id="3.30.710.10">
    <property type="entry name" value="Potassium Channel Kv1.1, Chain A"/>
    <property type="match status" value="1"/>
</dbReference>
<dbReference type="PANTHER" id="PTHR24413">
    <property type="entry name" value="SPECKLE-TYPE POZ PROTEIN"/>
    <property type="match status" value="1"/>
</dbReference>
<dbReference type="InterPro" id="IPR011333">
    <property type="entry name" value="SKP1/BTB/POZ_sf"/>
</dbReference>
<dbReference type="CDD" id="cd18186">
    <property type="entry name" value="BTB_POZ_ZBTB_KLHL-like"/>
    <property type="match status" value="1"/>
</dbReference>
<accession>A0A015N958</accession>
<dbReference type="OrthoDB" id="6359816at2759"/>
<dbReference type="EMBL" id="JEMT01012380">
    <property type="protein sequence ID" value="EXX75683.1"/>
    <property type="molecule type" value="Genomic_DNA"/>
</dbReference>
<comment type="caution">
    <text evidence="2">The sequence shown here is derived from an EMBL/GenBank/DDBJ whole genome shotgun (WGS) entry which is preliminary data.</text>
</comment>
<evidence type="ECO:0000259" key="1">
    <source>
        <dbReference type="PROSITE" id="PS50097"/>
    </source>
</evidence>
<name>A0A015N958_RHIIW</name>
<dbReference type="STRING" id="1432141.A0A015N958"/>
<dbReference type="PROSITE" id="PS50097">
    <property type="entry name" value="BTB"/>
    <property type="match status" value="1"/>
</dbReference>